<dbReference type="SUPFAM" id="SSF55729">
    <property type="entry name" value="Acyl-CoA N-acyltransferases (Nat)"/>
    <property type="match status" value="1"/>
</dbReference>
<dbReference type="InterPro" id="IPR016181">
    <property type="entry name" value="Acyl_CoA_acyltransferase"/>
</dbReference>
<feature type="domain" description="N-acetyltransferase" evidence="1">
    <location>
        <begin position="1"/>
        <end position="137"/>
    </location>
</feature>
<dbReference type="Pfam" id="PF13508">
    <property type="entry name" value="Acetyltransf_7"/>
    <property type="match status" value="1"/>
</dbReference>
<dbReference type="PROSITE" id="PS51186">
    <property type="entry name" value="GNAT"/>
    <property type="match status" value="1"/>
</dbReference>
<gene>
    <name evidence="2" type="ORF">EA797_10965</name>
</gene>
<dbReference type="OrthoDB" id="8780005at2"/>
<evidence type="ECO:0000313" key="2">
    <source>
        <dbReference type="EMBL" id="RMH90038.1"/>
    </source>
</evidence>
<dbReference type="GO" id="GO:0016747">
    <property type="term" value="F:acyltransferase activity, transferring groups other than amino-acyl groups"/>
    <property type="evidence" value="ECO:0007669"/>
    <property type="project" value="InterPro"/>
</dbReference>
<dbReference type="CDD" id="cd04301">
    <property type="entry name" value="NAT_SF"/>
    <property type="match status" value="1"/>
</dbReference>
<dbReference type="Proteomes" id="UP000269774">
    <property type="component" value="Unassembled WGS sequence"/>
</dbReference>
<reference evidence="2 3" key="1">
    <citation type="submission" date="2018-10" db="EMBL/GenBank/DDBJ databases">
        <title>Pseudomonas zhaodongensis NEAU-ST5-21(T) genome.</title>
        <authorList>
            <person name="Peng J."/>
            <person name="Liu Z.-P."/>
        </authorList>
    </citation>
    <scope>NUCLEOTIDE SEQUENCE [LARGE SCALE GENOMIC DNA]</scope>
    <source>
        <strain evidence="2 3">NEAU-ST5-21</strain>
    </source>
</reference>
<accession>A0A3M2HLY2</accession>
<keyword evidence="2" id="KW-0808">Transferase</keyword>
<protein>
    <submittedName>
        <fullName evidence="2">N-acetyltransferase</fullName>
    </submittedName>
</protein>
<dbReference type="Gene3D" id="3.40.630.30">
    <property type="match status" value="1"/>
</dbReference>
<evidence type="ECO:0000313" key="3">
    <source>
        <dbReference type="Proteomes" id="UP000269774"/>
    </source>
</evidence>
<name>A0A3M2HLY2_9GAMM</name>
<comment type="caution">
    <text evidence="2">The sequence shown here is derived from an EMBL/GenBank/DDBJ whole genome shotgun (WGS) entry which is preliminary data.</text>
</comment>
<keyword evidence="3" id="KW-1185">Reference proteome</keyword>
<evidence type="ECO:0000259" key="1">
    <source>
        <dbReference type="PROSITE" id="PS51186"/>
    </source>
</evidence>
<dbReference type="InterPro" id="IPR000182">
    <property type="entry name" value="GNAT_dom"/>
</dbReference>
<organism evidence="2 3">
    <name type="scientific">Stutzerimonas zhaodongensis</name>
    <dbReference type="NCBI Taxonomy" id="1176257"/>
    <lineage>
        <taxon>Bacteria</taxon>
        <taxon>Pseudomonadati</taxon>
        <taxon>Pseudomonadota</taxon>
        <taxon>Gammaproteobacteria</taxon>
        <taxon>Pseudomonadales</taxon>
        <taxon>Pseudomonadaceae</taxon>
        <taxon>Stutzerimonas</taxon>
    </lineage>
</organism>
<dbReference type="AlphaFoldDB" id="A0A3M2HLY2"/>
<proteinExistence type="predicted"/>
<dbReference type="EMBL" id="RFFM01000002">
    <property type="protein sequence ID" value="RMH90038.1"/>
    <property type="molecule type" value="Genomic_DNA"/>
</dbReference>
<sequence length="139" mass="15977">MNQLPIRNLLPELRPLLNKFYRWHRSHMRAPAEASYWVAGDPDIVAGLCLTDVAKGKWLTGLLVAPDHRGRGLARCLVSRALCDCDGPVWLFCDPRLVHFYQALDFNPTESLPEALASRLERYNRHKTLVAMHHHRETI</sequence>